<feature type="region of interest" description="Disordered" evidence="1">
    <location>
        <begin position="1"/>
        <end position="58"/>
    </location>
</feature>
<proteinExistence type="predicted"/>
<sequence>MGWLTPKYPKSDTAGATSTPAPRESRAARKDRERHERIRANLDEGWRNARRASSERDAAFWADYERRNGKGSVDWSGGA</sequence>
<dbReference type="AlphaFoldDB" id="A0AB39PRA6"/>
<evidence type="ECO:0000313" key="2">
    <source>
        <dbReference type="EMBL" id="XDQ33265.1"/>
    </source>
</evidence>
<organism evidence="2">
    <name type="scientific">Streptomyces sp. R28</name>
    <dbReference type="NCBI Taxonomy" id="3238628"/>
    <lineage>
        <taxon>Bacteria</taxon>
        <taxon>Bacillati</taxon>
        <taxon>Actinomycetota</taxon>
        <taxon>Actinomycetes</taxon>
        <taxon>Kitasatosporales</taxon>
        <taxon>Streptomycetaceae</taxon>
        <taxon>Streptomyces</taxon>
    </lineage>
</organism>
<dbReference type="RefSeq" id="WP_369167807.1">
    <property type="nucleotide sequence ID" value="NZ_CP163439.1"/>
</dbReference>
<feature type="compositionally biased region" description="Basic and acidic residues" evidence="1">
    <location>
        <begin position="23"/>
        <end position="58"/>
    </location>
</feature>
<reference evidence="2" key="1">
    <citation type="submission" date="2024-07" db="EMBL/GenBank/DDBJ databases">
        <authorList>
            <person name="Yu S.T."/>
        </authorList>
    </citation>
    <scope>NUCLEOTIDE SEQUENCE</scope>
    <source>
        <strain evidence="2">R28</strain>
    </source>
</reference>
<gene>
    <name evidence="2" type="ORF">AB5J49_08030</name>
</gene>
<evidence type="ECO:0000256" key="1">
    <source>
        <dbReference type="SAM" id="MobiDB-lite"/>
    </source>
</evidence>
<dbReference type="EMBL" id="CP163439">
    <property type="protein sequence ID" value="XDQ33265.1"/>
    <property type="molecule type" value="Genomic_DNA"/>
</dbReference>
<name>A0AB39PRA6_9ACTN</name>
<accession>A0AB39PRA6</accession>
<protein>
    <submittedName>
        <fullName evidence="2">Uncharacterized protein</fullName>
    </submittedName>
</protein>